<keyword evidence="1" id="KW-0472">Membrane</keyword>
<accession>A0A1H9RW23</accession>
<feature type="transmembrane region" description="Helical" evidence="1">
    <location>
        <begin position="79"/>
        <end position="101"/>
    </location>
</feature>
<name>A0A1H9RW23_9PSEU</name>
<protein>
    <submittedName>
        <fullName evidence="2">Uncharacterized protein</fullName>
    </submittedName>
</protein>
<gene>
    <name evidence="2" type="ORF">SAMN04488000_111317</name>
</gene>
<dbReference type="EMBL" id="FOFV01000011">
    <property type="protein sequence ID" value="SER76824.1"/>
    <property type="molecule type" value="Genomic_DNA"/>
</dbReference>
<evidence type="ECO:0000313" key="3">
    <source>
        <dbReference type="Proteomes" id="UP000199503"/>
    </source>
</evidence>
<feature type="transmembrane region" description="Helical" evidence="1">
    <location>
        <begin position="53"/>
        <end position="73"/>
    </location>
</feature>
<proteinExistence type="predicted"/>
<dbReference type="RefSeq" id="WP_089920846.1">
    <property type="nucleotide sequence ID" value="NZ_FOFV01000011.1"/>
</dbReference>
<dbReference type="Proteomes" id="UP000199503">
    <property type="component" value="Unassembled WGS sequence"/>
</dbReference>
<keyword evidence="3" id="KW-1185">Reference proteome</keyword>
<keyword evidence="1" id="KW-0812">Transmembrane</keyword>
<evidence type="ECO:0000313" key="2">
    <source>
        <dbReference type="EMBL" id="SER76824.1"/>
    </source>
</evidence>
<feature type="transmembrane region" description="Helical" evidence="1">
    <location>
        <begin position="13"/>
        <end position="46"/>
    </location>
</feature>
<reference evidence="3" key="1">
    <citation type="submission" date="2016-10" db="EMBL/GenBank/DDBJ databases">
        <authorList>
            <person name="Varghese N."/>
            <person name="Submissions S."/>
        </authorList>
    </citation>
    <scope>NUCLEOTIDE SEQUENCE [LARGE SCALE GENOMIC DNA]</scope>
    <source>
        <strain evidence="3">DSM 44437</strain>
    </source>
</reference>
<feature type="transmembrane region" description="Helical" evidence="1">
    <location>
        <begin position="113"/>
        <end position="131"/>
    </location>
</feature>
<sequence length="227" mass="23789">MGNPGVSRWAWRAALVVAAVVVGTFPWSGAPFGLAAVVPILIWCALARSPQQGVAPGLVLLALLAWFVVPRGLGWSGPLVPSAVEVCWLYPIIAAVVCLVAMPRERGLTSSSLGLVAMVGIGFLVTAVVLLDRLEAKPGDEGVLPAPSGLRVAEGTGHCGSGNCSREVTLSGERAPEVVREHLDSRGFSARTPQRMCRETGLVFTHEVCAELATAGPDAVEVTWYVN</sequence>
<organism evidence="2 3">
    <name type="scientific">Lentzea albida</name>
    <dbReference type="NCBI Taxonomy" id="65499"/>
    <lineage>
        <taxon>Bacteria</taxon>
        <taxon>Bacillati</taxon>
        <taxon>Actinomycetota</taxon>
        <taxon>Actinomycetes</taxon>
        <taxon>Pseudonocardiales</taxon>
        <taxon>Pseudonocardiaceae</taxon>
        <taxon>Lentzea</taxon>
    </lineage>
</organism>
<dbReference type="OrthoDB" id="3624913at2"/>
<dbReference type="STRING" id="65499.SAMN04488000_111317"/>
<dbReference type="AlphaFoldDB" id="A0A1H9RW23"/>
<keyword evidence="1" id="KW-1133">Transmembrane helix</keyword>
<evidence type="ECO:0000256" key="1">
    <source>
        <dbReference type="SAM" id="Phobius"/>
    </source>
</evidence>